<comment type="similarity">
    <text evidence="1">Belongs to the centaurin gamma-like family.</text>
</comment>
<dbReference type="InterPro" id="IPR038508">
    <property type="entry name" value="ArfGAP_dom_sf"/>
</dbReference>
<evidence type="ECO:0000256" key="2">
    <source>
        <dbReference type="ARBA" id="ARBA00022468"/>
    </source>
</evidence>
<evidence type="ECO:0000256" key="7">
    <source>
        <dbReference type="ARBA" id="ARBA00023043"/>
    </source>
</evidence>
<dbReference type="SMART" id="SM00248">
    <property type="entry name" value="ANK"/>
    <property type="match status" value="2"/>
</dbReference>
<dbReference type="GO" id="GO:0008270">
    <property type="term" value="F:zinc ion binding"/>
    <property type="evidence" value="ECO:0007669"/>
    <property type="project" value="UniProtKB-KW"/>
</dbReference>
<dbReference type="SMART" id="SM00174">
    <property type="entry name" value="RHO"/>
    <property type="match status" value="1"/>
</dbReference>
<protein>
    <submittedName>
        <fullName evidence="14">Centaurin-gamma-1A</fullName>
    </submittedName>
</protein>
<dbReference type="PANTHER" id="PTHR45819:SF5">
    <property type="entry name" value="CENTAURIN-GAMMA-1A"/>
    <property type="match status" value="1"/>
</dbReference>
<gene>
    <name evidence="14" type="primary">cenG1A</name>
    <name evidence="14" type="ORF">T4C_11121</name>
</gene>
<evidence type="ECO:0000256" key="9">
    <source>
        <dbReference type="PROSITE-ProRule" id="PRU00023"/>
    </source>
</evidence>
<dbReference type="EMBL" id="JYDV01000028">
    <property type="protein sequence ID" value="KRZ40243.1"/>
    <property type="molecule type" value="Genomic_DNA"/>
</dbReference>
<evidence type="ECO:0000256" key="11">
    <source>
        <dbReference type="SAM" id="MobiDB-lite"/>
    </source>
</evidence>
<feature type="repeat" description="ANK" evidence="9">
    <location>
        <begin position="970"/>
        <end position="1002"/>
    </location>
</feature>
<dbReference type="SUPFAM" id="SSF50729">
    <property type="entry name" value="PH domain-like"/>
    <property type="match status" value="1"/>
</dbReference>
<keyword evidence="8" id="KW-0342">GTP-binding</keyword>
<dbReference type="SMART" id="SM00105">
    <property type="entry name" value="ArfGap"/>
    <property type="match status" value="1"/>
</dbReference>
<organism evidence="14 15">
    <name type="scientific">Trichinella pseudospiralis</name>
    <name type="common">Parasitic roundworm</name>
    <dbReference type="NCBI Taxonomy" id="6337"/>
    <lineage>
        <taxon>Eukaryota</taxon>
        <taxon>Metazoa</taxon>
        <taxon>Ecdysozoa</taxon>
        <taxon>Nematoda</taxon>
        <taxon>Enoplea</taxon>
        <taxon>Dorylaimia</taxon>
        <taxon>Trichinellida</taxon>
        <taxon>Trichinellidae</taxon>
        <taxon>Trichinella</taxon>
    </lineage>
</organism>
<keyword evidence="6" id="KW-0862">Zinc</keyword>
<evidence type="ECO:0000313" key="14">
    <source>
        <dbReference type="EMBL" id="KRZ40243.1"/>
    </source>
</evidence>
<dbReference type="InterPro" id="IPR001806">
    <property type="entry name" value="Small_GTPase"/>
</dbReference>
<name>A0A0V1JZ16_TRIPS</name>
<evidence type="ECO:0000259" key="13">
    <source>
        <dbReference type="PROSITE" id="PS50115"/>
    </source>
</evidence>
<dbReference type="SUPFAM" id="SSF52540">
    <property type="entry name" value="P-loop containing nucleoside triphosphate hydrolases"/>
    <property type="match status" value="1"/>
</dbReference>
<feature type="compositionally biased region" description="Basic and acidic residues" evidence="11">
    <location>
        <begin position="553"/>
        <end position="562"/>
    </location>
</feature>
<evidence type="ECO:0000256" key="3">
    <source>
        <dbReference type="ARBA" id="ARBA00022723"/>
    </source>
</evidence>
<dbReference type="PROSITE" id="PS50088">
    <property type="entry name" value="ANK_REPEAT"/>
    <property type="match status" value="1"/>
</dbReference>
<evidence type="ECO:0000256" key="10">
    <source>
        <dbReference type="PROSITE-ProRule" id="PRU00288"/>
    </source>
</evidence>
<keyword evidence="4" id="KW-0547">Nucleotide-binding</keyword>
<feature type="region of interest" description="Disordered" evidence="11">
    <location>
        <begin position="1051"/>
        <end position="1080"/>
    </location>
</feature>
<evidence type="ECO:0000313" key="15">
    <source>
        <dbReference type="Proteomes" id="UP000054826"/>
    </source>
</evidence>
<feature type="compositionally biased region" description="Low complexity" evidence="11">
    <location>
        <begin position="421"/>
        <end position="473"/>
    </location>
</feature>
<evidence type="ECO:0000256" key="6">
    <source>
        <dbReference type="ARBA" id="ARBA00022833"/>
    </source>
</evidence>
<dbReference type="InterPro" id="IPR011993">
    <property type="entry name" value="PH-like_dom_sf"/>
</dbReference>
<feature type="compositionally biased region" description="Pro residues" evidence="11">
    <location>
        <begin position="1052"/>
        <end position="1062"/>
    </location>
</feature>
<dbReference type="PANTHER" id="PTHR45819">
    <property type="entry name" value="CENTAURIN-GAMMA-1A"/>
    <property type="match status" value="1"/>
</dbReference>
<dbReference type="PRINTS" id="PR00405">
    <property type="entry name" value="REVINTRACTNG"/>
</dbReference>
<feature type="region of interest" description="Disordered" evidence="11">
    <location>
        <begin position="729"/>
        <end position="750"/>
    </location>
</feature>
<dbReference type="Gene3D" id="1.25.40.20">
    <property type="entry name" value="Ankyrin repeat-containing domain"/>
    <property type="match status" value="1"/>
</dbReference>
<dbReference type="FunFam" id="3.40.50.300:FF:000178">
    <property type="entry name" value="Arf-GAP with GTPase, ANK repeat and PH domain-containing protein 1"/>
    <property type="match status" value="1"/>
</dbReference>
<evidence type="ECO:0000256" key="4">
    <source>
        <dbReference type="ARBA" id="ARBA00022741"/>
    </source>
</evidence>
<dbReference type="CDD" id="cd01250">
    <property type="entry name" value="PH_AGAP"/>
    <property type="match status" value="1"/>
</dbReference>
<feature type="region of interest" description="Disordered" evidence="11">
    <location>
        <begin position="365"/>
        <end position="390"/>
    </location>
</feature>
<proteinExistence type="inferred from homology"/>
<keyword evidence="3" id="KW-0479">Metal-binding</keyword>
<accession>A0A0V1JZ16</accession>
<comment type="caution">
    <text evidence="14">The sequence shown here is derived from an EMBL/GenBank/DDBJ whole genome shotgun (WGS) entry which is preliminary data.</text>
</comment>
<dbReference type="GO" id="GO:0003924">
    <property type="term" value="F:GTPase activity"/>
    <property type="evidence" value="ECO:0007669"/>
    <property type="project" value="InterPro"/>
</dbReference>
<feature type="domain" description="PH" evidence="12">
    <location>
        <begin position="575"/>
        <end position="792"/>
    </location>
</feature>
<dbReference type="PROSITE" id="PS50115">
    <property type="entry name" value="ARFGAP"/>
    <property type="match status" value="1"/>
</dbReference>
<keyword evidence="7 9" id="KW-0040">ANK repeat</keyword>
<dbReference type="InterPro" id="IPR036770">
    <property type="entry name" value="Ankyrin_rpt-contain_sf"/>
</dbReference>
<dbReference type="Pfam" id="PF01412">
    <property type="entry name" value="ArfGap"/>
    <property type="match status" value="1"/>
</dbReference>
<feature type="region of interest" description="Disordered" evidence="11">
    <location>
        <begin position="498"/>
        <end position="573"/>
    </location>
</feature>
<dbReference type="InterPro" id="IPR027417">
    <property type="entry name" value="P-loop_NTPase"/>
</dbReference>
<dbReference type="InterPro" id="IPR001849">
    <property type="entry name" value="PH_domain"/>
</dbReference>
<dbReference type="SMART" id="SM00233">
    <property type="entry name" value="PH"/>
    <property type="match status" value="1"/>
</dbReference>
<dbReference type="SUPFAM" id="SSF48403">
    <property type="entry name" value="Ankyrin repeat"/>
    <property type="match status" value="1"/>
</dbReference>
<dbReference type="Pfam" id="PF00071">
    <property type="entry name" value="Ras"/>
    <property type="match status" value="1"/>
</dbReference>
<dbReference type="InterPro" id="IPR037278">
    <property type="entry name" value="ARFGAP/RecO"/>
</dbReference>
<dbReference type="PROSITE" id="PS51419">
    <property type="entry name" value="RAB"/>
    <property type="match status" value="1"/>
</dbReference>
<dbReference type="GO" id="GO:0005525">
    <property type="term" value="F:GTP binding"/>
    <property type="evidence" value="ECO:0007669"/>
    <property type="project" value="UniProtKB-KW"/>
</dbReference>
<feature type="compositionally biased region" description="Polar residues" evidence="11">
    <location>
        <begin position="518"/>
        <end position="552"/>
    </location>
</feature>
<dbReference type="Proteomes" id="UP000054826">
    <property type="component" value="Unassembled WGS sequence"/>
</dbReference>
<keyword evidence="5 10" id="KW-0863">Zinc-finger</keyword>
<evidence type="ECO:0000256" key="8">
    <source>
        <dbReference type="ARBA" id="ARBA00023134"/>
    </source>
</evidence>
<feature type="compositionally biased region" description="Basic residues" evidence="11">
    <location>
        <begin position="730"/>
        <end position="744"/>
    </location>
</feature>
<dbReference type="AlphaFoldDB" id="A0A0V1JZ16"/>
<dbReference type="InterPro" id="IPR051282">
    <property type="entry name" value="Arf-GAP_GTPase_ANK_PH"/>
</dbReference>
<dbReference type="Pfam" id="PF12796">
    <property type="entry name" value="Ank_2"/>
    <property type="match status" value="1"/>
</dbReference>
<feature type="domain" description="Arf-GAP" evidence="13">
    <location>
        <begin position="811"/>
        <end position="932"/>
    </location>
</feature>
<dbReference type="Gene3D" id="1.10.220.150">
    <property type="entry name" value="Arf GTPase activating protein"/>
    <property type="match status" value="1"/>
</dbReference>
<dbReference type="CDD" id="cd08836">
    <property type="entry name" value="ArfGap_AGAP"/>
    <property type="match status" value="1"/>
</dbReference>
<dbReference type="Gene3D" id="3.40.50.300">
    <property type="entry name" value="P-loop containing nucleotide triphosphate hydrolases"/>
    <property type="match status" value="1"/>
</dbReference>
<evidence type="ECO:0000259" key="12">
    <source>
        <dbReference type="PROSITE" id="PS50003"/>
    </source>
</evidence>
<dbReference type="SMART" id="SM00173">
    <property type="entry name" value="RAS"/>
    <property type="match status" value="1"/>
</dbReference>
<dbReference type="Gene3D" id="2.30.29.30">
    <property type="entry name" value="Pleckstrin-homology domain (PH domain)/Phosphotyrosine-binding domain (PTB)"/>
    <property type="match status" value="2"/>
</dbReference>
<dbReference type="PROSITE" id="PS50003">
    <property type="entry name" value="PH_DOMAIN"/>
    <property type="match status" value="1"/>
</dbReference>
<dbReference type="GO" id="GO:0005096">
    <property type="term" value="F:GTPase activator activity"/>
    <property type="evidence" value="ECO:0007669"/>
    <property type="project" value="UniProtKB-KW"/>
</dbReference>
<feature type="non-terminal residue" evidence="14">
    <location>
        <position position="1"/>
    </location>
</feature>
<dbReference type="InterPro" id="IPR001164">
    <property type="entry name" value="ArfGAP_dom"/>
</dbReference>
<sequence length="1101" mass="121824">LKCMNFKDNNKYSNTVTGKALNNAEVIQLQLMTFWEISMVHLEMKVSHVAWGGTNCQFAVKSRIILIKKYISSCSSTCGCSCCYVVKCFQHEKQKFNKLLSSTYLFYKAYFPVCFKLKMMSRQYTYDSTSTISEQIRNEIQRFESVHPCIYAIYDLLELILDAPLAQQLRENVVQIEDSFVNSQEWTCSRAVPELRLGFLGSLSSGKSSLVHRYLTGSFIEEESPEGGRFKKEVLIDGQPYLLLIRDEGGPPEQQFAHWVDAVVFVFSLEDEASFNAVYHYYAKMAHYRNTAEIPLILVGTKDGITENNPRVIDESRARKLANDLKRCAYYETFATYGINVGNVFHDACCKIIHQRLNQQTSSSSTISGHLMLGSGSVPNSGTPSSAFPASAASQRCSYNSAAAAVSPTPTSSAFVVTRNSPGSSSRRPASATLSGTSSSNSSSNNNSNINNCNNNNNNNNNNNGNNIPNLTSSISMAQTPFSRPSYGNVTKEHSLDQFKIPRSALNSGSSSKDRPAGSNNFHADTPDSLQHGTPASTPNAQRKNRRISNIFNRKEEERPKNGDSTGTVGQGRAIPIKQGIVYKRSGKPLNKAQWKKKYVCLYSDGRLAYYPSLKDYMENVHGKEICLGSTTVKVPGKKPQSSRTMVQSVIANGDRALANSSKESGGSALVSKEDGIAVVESQFSAEIAKLPTLATAAAADLPSNCEAGFSAPSGDETGISNVRTETPNVKKKDKMLKHSRKPSTAKSHDLEECDGGYEFIIVSLDSRQWHFEAFSMEERDEWVLAIEQQILCCLLGNESDKRNFKSRGDRDVVQALKKVAGNDRCADCNAPNPDWASLNLGTLICIQCSGIHRNLGTHISKVRSLDLDEWAVEHIRVMQALGNDLVNRIWEHDTGNKVKPLPNSSREVKEQWIRAKYETKEFLAPVTNRSVPLNQMLMDAICKQDLPAVFLILAHCTSRTINSTLSSRDLRTPLHLSCAVGNPIITQLLIWLNADPKALDQESRSAIWYAHNRNCIECVEILLQNGCPPTELVTTHAVNAAHRCTMIEAPQSPPAQPPQPMPRRSIVASHSAESNSPKSCGDVFENLPSSAKFYFYKKFP</sequence>
<dbReference type="InterPro" id="IPR002110">
    <property type="entry name" value="Ankyrin_rpt"/>
</dbReference>
<dbReference type="SUPFAM" id="SSF57863">
    <property type="entry name" value="ArfGap/RecO-like zinc finger"/>
    <property type="match status" value="1"/>
</dbReference>
<reference evidence="14 15" key="1">
    <citation type="submission" date="2015-01" db="EMBL/GenBank/DDBJ databases">
        <title>Evolution of Trichinella species and genotypes.</title>
        <authorList>
            <person name="Korhonen P.K."/>
            <person name="Edoardo P."/>
            <person name="Giuseppe L.R."/>
            <person name="Gasser R.B."/>
        </authorList>
    </citation>
    <scope>NUCLEOTIDE SEQUENCE [LARGE SCALE GENOMIC DNA]</scope>
    <source>
        <strain evidence="14">ISS176</strain>
    </source>
</reference>
<dbReference type="FunFam" id="1.10.220.150:FF:000001">
    <property type="entry name" value="Arf-GAP with GTPase, ANK repeat and PH domain-containing protein 1"/>
    <property type="match status" value="1"/>
</dbReference>
<keyword evidence="2" id="KW-0343">GTPase activation</keyword>
<dbReference type="PROSITE" id="PS51421">
    <property type="entry name" value="RAS"/>
    <property type="match status" value="1"/>
</dbReference>
<evidence type="ECO:0000256" key="5">
    <source>
        <dbReference type="ARBA" id="ARBA00022771"/>
    </source>
</evidence>
<dbReference type="SMART" id="SM00175">
    <property type="entry name" value="RAB"/>
    <property type="match status" value="1"/>
</dbReference>
<feature type="region of interest" description="Disordered" evidence="11">
    <location>
        <begin position="410"/>
        <end position="473"/>
    </location>
</feature>
<evidence type="ECO:0000256" key="1">
    <source>
        <dbReference type="ARBA" id="ARBA00005430"/>
    </source>
</evidence>